<dbReference type="GO" id="GO:0030897">
    <property type="term" value="C:HOPS complex"/>
    <property type="evidence" value="ECO:0007669"/>
    <property type="project" value="TreeGrafter"/>
</dbReference>
<dbReference type="GO" id="GO:0006623">
    <property type="term" value="P:protein targeting to vacuole"/>
    <property type="evidence" value="ECO:0007669"/>
    <property type="project" value="InterPro"/>
</dbReference>
<dbReference type="PhylomeDB" id="A0A068VI03"/>
<organism evidence="1 2">
    <name type="scientific">Coffea canephora</name>
    <name type="common">Robusta coffee</name>
    <dbReference type="NCBI Taxonomy" id="49390"/>
    <lineage>
        <taxon>Eukaryota</taxon>
        <taxon>Viridiplantae</taxon>
        <taxon>Streptophyta</taxon>
        <taxon>Embryophyta</taxon>
        <taxon>Tracheophyta</taxon>
        <taxon>Spermatophyta</taxon>
        <taxon>Magnoliopsida</taxon>
        <taxon>eudicotyledons</taxon>
        <taxon>Gunneridae</taxon>
        <taxon>Pentapetalae</taxon>
        <taxon>asterids</taxon>
        <taxon>lamiids</taxon>
        <taxon>Gentianales</taxon>
        <taxon>Rubiaceae</taxon>
        <taxon>Ixoroideae</taxon>
        <taxon>Gardenieae complex</taxon>
        <taxon>Bertiereae - Coffeeae clade</taxon>
        <taxon>Coffeeae</taxon>
        <taxon>Coffea</taxon>
    </lineage>
</organism>
<dbReference type="InParanoid" id="A0A068VI03"/>
<dbReference type="PANTHER" id="PTHR12616:SF8">
    <property type="entry name" value="VACUOLAR PROTEIN SORTING-ASSOCIATED PROTEIN 8 HOMOLOG"/>
    <property type="match status" value="1"/>
</dbReference>
<evidence type="ECO:0000313" key="2">
    <source>
        <dbReference type="Proteomes" id="UP000295252"/>
    </source>
</evidence>
<protein>
    <submittedName>
        <fullName evidence="1">DH200=94 genomic scaffold, scaffold_1244</fullName>
    </submittedName>
</protein>
<accession>A0A068VI03</accession>
<dbReference type="PANTHER" id="PTHR12616">
    <property type="entry name" value="VACUOLAR PROTEIN SORTING VPS41"/>
    <property type="match status" value="1"/>
</dbReference>
<dbReference type="GO" id="GO:0005770">
    <property type="term" value="C:late endosome"/>
    <property type="evidence" value="ECO:0007669"/>
    <property type="project" value="TreeGrafter"/>
</dbReference>
<evidence type="ECO:0000313" key="1">
    <source>
        <dbReference type="EMBL" id="CDP20470.1"/>
    </source>
</evidence>
<dbReference type="AlphaFoldDB" id="A0A068VI03"/>
<dbReference type="InterPro" id="IPR045111">
    <property type="entry name" value="Vps41/Vps8"/>
</dbReference>
<dbReference type="EMBL" id="HG740328">
    <property type="protein sequence ID" value="CDP20470.1"/>
    <property type="molecule type" value="Genomic_DNA"/>
</dbReference>
<sequence>MVISQLHSHPESLFLYLKTLVEVHTTGNLKFSCLRKYGSLHFPSGRMAKHQSDRIKTFLEELNDFPKLLCSKPIQLTDKVTEQYLEVISCAWQAASCHHVILSSYRVENCLRLCQEYGIVDAASFLLERVGDVGSALMLILSGLNEKFIVLEASIGPSDSRPKHFNSILKEEEVNDILDILHSCSGLCQRNSPRLDPHESEYLWFQLLDLFCLPLMDSCSSKTRSIHQEDIEVLEVQQDHEDDSA</sequence>
<dbReference type="Proteomes" id="UP000295252">
    <property type="component" value="Unassembled WGS sequence"/>
</dbReference>
<keyword evidence="2" id="KW-1185">Reference proteome</keyword>
<proteinExistence type="predicted"/>
<dbReference type="STRING" id="49390.A0A068VI03"/>
<dbReference type="Gramene" id="CDP20470">
    <property type="protein sequence ID" value="CDP20470"/>
    <property type="gene ID" value="GSCOC_T00010378001"/>
</dbReference>
<gene>
    <name evidence="1" type="ORF">GSCOC_T00010378001</name>
</gene>
<reference evidence="2" key="1">
    <citation type="journal article" date="2014" name="Science">
        <title>The coffee genome provides insight into the convergent evolution of caffeine biosynthesis.</title>
        <authorList>
            <person name="Denoeud F."/>
            <person name="Carretero-Paulet L."/>
            <person name="Dereeper A."/>
            <person name="Droc G."/>
            <person name="Guyot R."/>
            <person name="Pietrella M."/>
            <person name="Zheng C."/>
            <person name="Alberti A."/>
            <person name="Anthony F."/>
            <person name="Aprea G."/>
            <person name="Aury J.M."/>
            <person name="Bento P."/>
            <person name="Bernard M."/>
            <person name="Bocs S."/>
            <person name="Campa C."/>
            <person name="Cenci A."/>
            <person name="Combes M.C."/>
            <person name="Crouzillat D."/>
            <person name="Da Silva C."/>
            <person name="Daddiego L."/>
            <person name="De Bellis F."/>
            <person name="Dussert S."/>
            <person name="Garsmeur O."/>
            <person name="Gayraud T."/>
            <person name="Guignon V."/>
            <person name="Jahn K."/>
            <person name="Jamilloux V."/>
            <person name="Joet T."/>
            <person name="Labadie K."/>
            <person name="Lan T."/>
            <person name="Leclercq J."/>
            <person name="Lepelley M."/>
            <person name="Leroy T."/>
            <person name="Li L.T."/>
            <person name="Librado P."/>
            <person name="Lopez L."/>
            <person name="Munoz A."/>
            <person name="Noel B."/>
            <person name="Pallavicini A."/>
            <person name="Perrotta G."/>
            <person name="Poncet V."/>
            <person name="Pot D."/>
            <person name="Priyono X."/>
            <person name="Rigoreau M."/>
            <person name="Rouard M."/>
            <person name="Rozas J."/>
            <person name="Tranchant-Dubreuil C."/>
            <person name="VanBuren R."/>
            <person name="Zhang Q."/>
            <person name="Andrade A.C."/>
            <person name="Argout X."/>
            <person name="Bertrand B."/>
            <person name="de Kochko A."/>
            <person name="Graziosi G."/>
            <person name="Henry R.J."/>
            <person name="Jayarama X."/>
            <person name="Ming R."/>
            <person name="Nagai C."/>
            <person name="Rounsley S."/>
            <person name="Sankoff D."/>
            <person name="Giuliano G."/>
            <person name="Albert V.A."/>
            <person name="Wincker P."/>
            <person name="Lashermes P."/>
        </authorList>
    </citation>
    <scope>NUCLEOTIDE SEQUENCE [LARGE SCALE GENOMIC DNA]</scope>
    <source>
        <strain evidence="2">cv. DH200-94</strain>
    </source>
</reference>
<dbReference type="GO" id="GO:0034058">
    <property type="term" value="P:endosomal vesicle fusion"/>
    <property type="evidence" value="ECO:0007669"/>
    <property type="project" value="TreeGrafter"/>
</dbReference>
<name>A0A068VI03_COFCA</name>